<evidence type="ECO:0000313" key="2">
    <source>
        <dbReference type="EMBL" id="MBY8915199.1"/>
    </source>
</evidence>
<evidence type="ECO:0000313" key="3">
    <source>
        <dbReference type="Proteomes" id="UP000777661"/>
    </source>
</evidence>
<protein>
    <submittedName>
        <fullName evidence="2">Uncharacterized protein</fullName>
    </submittedName>
</protein>
<feature type="region of interest" description="Disordered" evidence="1">
    <location>
        <begin position="117"/>
        <end position="155"/>
    </location>
</feature>
<dbReference type="Proteomes" id="UP000777661">
    <property type="component" value="Unassembled WGS sequence"/>
</dbReference>
<dbReference type="RefSeq" id="WP_171900105.1">
    <property type="nucleotide sequence ID" value="NZ_CBDDPV010000002.1"/>
</dbReference>
<name>A0ABS7R2M2_9HYPH</name>
<evidence type="ECO:0000256" key="1">
    <source>
        <dbReference type="SAM" id="MobiDB-lite"/>
    </source>
</evidence>
<proteinExistence type="predicted"/>
<comment type="caution">
    <text evidence="2">The sequence shown here is derived from an EMBL/GenBank/DDBJ whole genome shotgun (WGS) entry which is preliminary data.</text>
</comment>
<feature type="compositionally biased region" description="Basic and acidic residues" evidence="1">
    <location>
        <begin position="118"/>
        <end position="127"/>
    </location>
</feature>
<sequence>MKAPECNHKKVSSGLRPLAGCGAACSGVTATCEDVGDFPEQAKGAAVALRPSTSKNRFCAVLLVVQPAVATTAAVSAPIKSHARKIIPASPITALAVTPQQDLSTLSSMHIPFCYPISERDDPDRRSVTAGDTPPRRLPQVQKRQNDGCETVKKP</sequence>
<keyword evidence="3" id="KW-1185">Reference proteome</keyword>
<reference evidence="2 3" key="1">
    <citation type="submission" date="2021-06" db="EMBL/GenBank/DDBJ databases">
        <title>Nitratireductor porphyridii sp. nov., isolated from a small marine red alga, Porphyridium purpureum in South Korea.</title>
        <authorList>
            <person name="Kim K.H."/>
            <person name="Kristyanto S."/>
            <person name="Jeon C.O."/>
        </authorList>
    </citation>
    <scope>NUCLEOTIDE SEQUENCE [LARGE SCALE GENOMIC DNA]</scope>
    <source>
        <strain evidence="2 3">R6</strain>
    </source>
</reference>
<feature type="compositionally biased region" description="Basic and acidic residues" evidence="1">
    <location>
        <begin position="144"/>
        <end position="155"/>
    </location>
</feature>
<dbReference type="EMBL" id="JAHSQO010000001">
    <property type="protein sequence ID" value="MBY8915199.1"/>
    <property type="molecule type" value="Genomic_DNA"/>
</dbReference>
<organism evidence="2 3">
    <name type="scientific">Nitratireductor rhodophyticola</name>
    <dbReference type="NCBI Taxonomy" id="2854036"/>
    <lineage>
        <taxon>Bacteria</taxon>
        <taxon>Pseudomonadati</taxon>
        <taxon>Pseudomonadota</taxon>
        <taxon>Alphaproteobacteria</taxon>
        <taxon>Hyphomicrobiales</taxon>
        <taxon>Phyllobacteriaceae</taxon>
        <taxon>Nitratireductor</taxon>
    </lineage>
</organism>
<accession>A0ABS7R2M2</accession>
<gene>
    <name evidence="2" type="ORF">KVG22_01245</name>
</gene>